<feature type="region of interest" description="Disordered" evidence="1">
    <location>
        <begin position="136"/>
        <end position="160"/>
    </location>
</feature>
<name>A0ABQ5DL45_9ASTR</name>
<comment type="caution">
    <text evidence="2">The sequence shown here is derived from an EMBL/GenBank/DDBJ whole genome shotgun (WGS) entry which is preliminary data.</text>
</comment>
<feature type="compositionally biased region" description="Basic and acidic residues" evidence="1">
    <location>
        <begin position="136"/>
        <end position="148"/>
    </location>
</feature>
<dbReference type="Proteomes" id="UP001151760">
    <property type="component" value="Unassembled WGS sequence"/>
</dbReference>
<protein>
    <submittedName>
        <fullName evidence="2">Uncharacterized protein</fullName>
    </submittedName>
</protein>
<reference evidence="2" key="2">
    <citation type="submission" date="2022-01" db="EMBL/GenBank/DDBJ databases">
        <authorList>
            <person name="Yamashiro T."/>
            <person name="Shiraishi A."/>
            <person name="Satake H."/>
            <person name="Nakayama K."/>
        </authorList>
    </citation>
    <scope>NUCLEOTIDE SEQUENCE</scope>
</reference>
<organism evidence="2 3">
    <name type="scientific">Tanacetum coccineum</name>
    <dbReference type="NCBI Taxonomy" id="301880"/>
    <lineage>
        <taxon>Eukaryota</taxon>
        <taxon>Viridiplantae</taxon>
        <taxon>Streptophyta</taxon>
        <taxon>Embryophyta</taxon>
        <taxon>Tracheophyta</taxon>
        <taxon>Spermatophyta</taxon>
        <taxon>Magnoliopsida</taxon>
        <taxon>eudicotyledons</taxon>
        <taxon>Gunneridae</taxon>
        <taxon>Pentapetalae</taxon>
        <taxon>asterids</taxon>
        <taxon>campanulids</taxon>
        <taxon>Asterales</taxon>
        <taxon>Asteraceae</taxon>
        <taxon>Asteroideae</taxon>
        <taxon>Anthemideae</taxon>
        <taxon>Anthemidinae</taxon>
        <taxon>Tanacetum</taxon>
    </lineage>
</organism>
<proteinExistence type="predicted"/>
<evidence type="ECO:0000313" key="3">
    <source>
        <dbReference type="Proteomes" id="UP001151760"/>
    </source>
</evidence>
<dbReference type="EMBL" id="BQNB010015428">
    <property type="protein sequence ID" value="GJT39921.1"/>
    <property type="molecule type" value="Genomic_DNA"/>
</dbReference>
<evidence type="ECO:0000313" key="2">
    <source>
        <dbReference type="EMBL" id="GJT39921.1"/>
    </source>
</evidence>
<evidence type="ECO:0000256" key="1">
    <source>
        <dbReference type="SAM" id="MobiDB-lite"/>
    </source>
</evidence>
<accession>A0ABQ5DL45</accession>
<keyword evidence="3" id="KW-1185">Reference proteome</keyword>
<sequence>MLGNVEDQARIEQARGAEAIVQVSDPAVPYPSSGLTMSFVEYGNQFINENLDVLITDILKDLTEREIQLMVDVPIHQEDPVVQRTLLIDTVILMMQKSGSFQEHEKHLDLYNALIGSIGLDEAIAKGEIDSTKVLKKRRNDDKDKDPSADPSTTDKTINADETIHNAAMETEEPVADNVVNVEEQPQDDATPKRDTSIWFKQDIVVRPETPNPDWHKEPNADDALEQNWFNEMVNAAKDPITFDDMLGSTIDFTKFAKNRLKKEKLTKADLEGPTFMLLKGTCRNSIELEYNLKQCYLALLGQLD</sequence>
<reference evidence="2" key="1">
    <citation type="journal article" date="2022" name="Int. J. Mol. Sci.">
        <title>Draft Genome of Tanacetum Coccineum: Genomic Comparison of Closely Related Tanacetum-Family Plants.</title>
        <authorList>
            <person name="Yamashiro T."/>
            <person name="Shiraishi A."/>
            <person name="Nakayama K."/>
            <person name="Satake H."/>
        </authorList>
    </citation>
    <scope>NUCLEOTIDE SEQUENCE</scope>
</reference>
<gene>
    <name evidence="2" type="ORF">Tco_0939786</name>
</gene>